<keyword evidence="6" id="KW-1185">Reference proteome</keyword>
<dbReference type="EMBL" id="JANBQB010001315">
    <property type="protein sequence ID" value="KAJ1971601.1"/>
    <property type="molecule type" value="Genomic_DNA"/>
</dbReference>
<dbReference type="SUPFAM" id="SSF81383">
    <property type="entry name" value="F-box domain"/>
    <property type="match status" value="1"/>
</dbReference>
<organism evidence="5 6">
    <name type="scientific">Dimargaris verticillata</name>
    <dbReference type="NCBI Taxonomy" id="2761393"/>
    <lineage>
        <taxon>Eukaryota</taxon>
        <taxon>Fungi</taxon>
        <taxon>Fungi incertae sedis</taxon>
        <taxon>Zoopagomycota</taxon>
        <taxon>Kickxellomycotina</taxon>
        <taxon>Dimargaritomycetes</taxon>
        <taxon>Dimargaritales</taxon>
        <taxon>Dimargaritaceae</taxon>
        <taxon>Dimargaris</taxon>
    </lineage>
</organism>
<dbReference type="Proteomes" id="UP001151582">
    <property type="component" value="Unassembled WGS sequence"/>
</dbReference>
<feature type="non-terminal residue" evidence="5">
    <location>
        <position position="246"/>
    </location>
</feature>
<reference evidence="5" key="1">
    <citation type="submission" date="2022-07" db="EMBL/GenBank/DDBJ databases">
        <title>Phylogenomic reconstructions and comparative analyses of Kickxellomycotina fungi.</title>
        <authorList>
            <person name="Reynolds N.K."/>
            <person name="Stajich J.E."/>
            <person name="Barry K."/>
            <person name="Grigoriev I.V."/>
            <person name="Crous P."/>
            <person name="Smith M.E."/>
        </authorList>
    </citation>
    <scope>NUCLEOTIDE SEQUENCE</scope>
    <source>
        <strain evidence="5">RSA 567</strain>
    </source>
</reference>
<sequence length="246" mass="27593">MSGPSSHYPSPESPPPNADITDSVAAIVSSLERWSQDPAQKIRCYRHASAQHRAESEATFRELTRQLGKLSAQSQETVKTIWTLFGQAEAPTRMLILAGLLNQCCIPQLSFLHRAVPPLLRIDFIAMAPPHIAFRILSYLDAKSLCRAAQVSKTWRRLADDDRLWHRMCEQHIDRKCTSCGWGLPLLHKKQRRCEVTDPEWIRTCTTVSDSQLPSVCVPVEPLVASTSSSLGKRRDAGHDLDDESN</sequence>
<evidence type="ECO:0000313" key="6">
    <source>
        <dbReference type="Proteomes" id="UP001151582"/>
    </source>
</evidence>
<keyword evidence="1" id="KW-0853">WD repeat</keyword>
<feature type="region of interest" description="Disordered" evidence="3">
    <location>
        <begin position="1"/>
        <end position="21"/>
    </location>
</feature>
<dbReference type="InterPro" id="IPR001810">
    <property type="entry name" value="F-box_dom"/>
</dbReference>
<dbReference type="InterPro" id="IPR051075">
    <property type="entry name" value="SCF_subunit_WD-repeat"/>
</dbReference>
<dbReference type="OrthoDB" id="5580488at2759"/>
<dbReference type="PANTHER" id="PTHR19872:SF9">
    <property type="entry name" value="UBIQUITIN-BINDING SDF UBIQUITIN LIGASE COMPLEX SUBUNIT"/>
    <property type="match status" value="1"/>
</dbReference>
<keyword evidence="2" id="KW-0677">Repeat</keyword>
<proteinExistence type="predicted"/>
<gene>
    <name evidence="5" type="ORF">H4R34_005689</name>
</gene>
<evidence type="ECO:0000256" key="1">
    <source>
        <dbReference type="ARBA" id="ARBA00022574"/>
    </source>
</evidence>
<protein>
    <recommendedName>
        <fullName evidence="4">F-box domain-containing protein</fullName>
    </recommendedName>
</protein>
<feature type="domain" description="F-box" evidence="4">
    <location>
        <begin position="122"/>
        <end position="168"/>
    </location>
</feature>
<comment type="caution">
    <text evidence="5">The sequence shown here is derived from an EMBL/GenBank/DDBJ whole genome shotgun (WGS) entry which is preliminary data.</text>
</comment>
<feature type="compositionally biased region" description="Low complexity" evidence="3">
    <location>
        <begin position="1"/>
        <end position="10"/>
    </location>
</feature>
<evidence type="ECO:0000313" key="5">
    <source>
        <dbReference type="EMBL" id="KAJ1971601.1"/>
    </source>
</evidence>
<name>A0A9W8E5Y0_9FUNG</name>
<evidence type="ECO:0000256" key="3">
    <source>
        <dbReference type="SAM" id="MobiDB-lite"/>
    </source>
</evidence>
<dbReference type="PANTHER" id="PTHR19872">
    <property type="entry name" value="UBIQUITIN LIGASE SPECIFICITY FACTOR/HREP PROTEIN"/>
    <property type="match status" value="1"/>
</dbReference>
<dbReference type="Pfam" id="PF12937">
    <property type="entry name" value="F-box-like"/>
    <property type="match status" value="1"/>
</dbReference>
<dbReference type="SMART" id="SM00256">
    <property type="entry name" value="FBOX"/>
    <property type="match status" value="1"/>
</dbReference>
<dbReference type="PROSITE" id="PS50181">
    <property type="entry name" value="FBOX"/>
    <property type="match status" value="1"/>
</dbReference>
<accession>A0A9W8E5Y0</accession>
<evidence type="ECO:0000256" key="2">
    <source>
        <dbReference type="ARBA" id="ARBA00022737"/>
    </source>
</evidence>
<dbReference type="CDD" id="cd22147">
    <property type="entry name" value="F-box_SpPof1-like"/>
    <property type="match status" value="1"/>
</dbReference>
<dbReference type="InterPro" id="IPR036047">
    <property type="entry name" value="F-box-like_dom_sf"/>
</dbReference>
<evidence type="ECO:0000259" key="4">
    <source>
        <dbReference type="PROSITE" id="PS50181"/>
    </source>
</evidence>
<dbReference type="AlphaFoldDB" id="A0A9W8E5Y0"/>
<dbReference type="Gene3D" id="1.20.1280.50">
    <property type="match status" value="1"/>
</dbReference>